<keyword evidence="1" id="KW-0805">Transcription regulation</keyword>
<evidence type="ECO:0000256" key="2">
    <source>
        <dbReference type="ARBA" id="ARBA00023125"/>
    </source>
</evidence>
<organism evidence="5 6">
    <name type="scientific">Streptoalloteichus tenebrarius (strain ATCC 17920 / DSM 40477 / JCM 4838 / CBS 697.72 / NBRC 16177 / NCIMB 11028 / NRRL B-12390 / A12253. 1 / ISP 5477)</name>
    <name type="common">Streptomyces tenebrarius</name>
    <dbReference type="NCBI Taxonomy" id="1933"/>
    <lineage>
        <taxon>Bacteria</taxon>
        <taxon>Bacillati</taxon>
        <taxon>Actinomycetota</taxon>
        <taxon>Actinomycetes</taxon>
        <taxon>Pseudonocardiales</taxon>
        <taxon>Pseudonocardiaceae</taxon>
        <taxon>Streptoalloteichus</taxon>
    </lineage>
</organism>
<keyword evidence="2 5" id="KW-0238">DNA-binding</keyword>
<sequence length="118" mass="13239">MRIGELARVTGTTTRALRYYEEQGLLQPARTANGYRAYDANAVRVVENIRLFMAAGLTTDDLRLLNGCLRAEPVGPHSCSDPTPKIEVFEQRLAVLQQRIDELVAVRDQLVGRLSELR</sequence>
<keyword evidence="3" id="KW-0804">Transcription</keyword>
<proteinExistence type="predicted"/>
<keyword evidence="6" id="KW-1185">Reference proteome</keyword>
<evidence type="ECO:0000259" key="4">
    <source>
        <dbReference type="PROSITE" id="PS50937"/>
    </source>
</evidence>
<dbReference type="PRINTS" id="PR00040">
    <property type="entry name" value="HTHMERR"/>
</dbReference>
<dbReference type="EMBL" id="JAMTCP010000011">
    <property type="protein sequence ID" value="MCP2258860.1"/>
    <property type="molecule type" value="Genomic_DNA"/>
</dbReference>
<dbReference type="SMART" id="SM00422">
    <property type="entry name" value="HTH_MERR"/>
    <property type="match status" value="1"/>
</dbReference>
<evidence type="ECO:0000256" key="3">
    <source>
        <dbReference type="ARBA" id="ARBA00023163"/>
    </source>
</evidence>
<dbReference type="InterPro" id="IPR000551">
    <property type="entry name" value="MerR-type_HTH_dom"/>
</dbReference>
<dbReference type="Pfam" id="PF13411">
    <property type="entry name" value="MerR_1"/>
    <property type="match status" value="1"/>
</dbReference>
<dbReference type="InterPro" id="IPR009061">
    <property type="entry name" value="DNA-bd_dom_put_sf"/>
</dbReference>
<dbReference type="InterPro" id="IPR047057">
    <property type="entry name" value="MerR_fam"/>
</dbReference>
<dbReference type="Proteomes" id="UP001205311">
    <property type="component" value="Unassembled WGS sequence"/>
</dbReference>
<name>A0ABT1HTX5_STRSD</name>
<protein>
    <submittedName>
        <fullName evidence="5">DNA-binding transcriptional regulator, MerR family</fullName>
    </submittedName>
</protein>
<dbReference type="SUPFAM" id="SSF46955">
    <property type="entry name" value="Putative DNA-binding domain"/>
    <property type="match status" value="1"/>
</dbReference>
<dbReference type="PROSITE" id="PS50937">
    <property type="entry name" value="HTH_MERR_2"/>
    <property type="match status" value="1"/>
</dbReference>
<gene>
    <name evidence="5" type="ORF">LX15_002558</name>
</gene>
<reference evidence="5 6" key="1">
    <citation type="submission" date="2022-06" db="EMBL/GenBank/DDBJ databases">
        <title>Genomic Encyclopedia of Archaeal and Bacterial Type Strains, Phase II (KMG-II): from individual species to whole genera.</title>
        <authorList>
            <person name="Goeker M."/>
        </authorList>
    </citation>
    <scope>NUCLEOTIDE SEQUENCE [LARGE SCALE GENOMIC DNA]</scope>
    <source>
        <strain evidence="5 6">DSM 40477</strain>
    </source>
</reference>
<evidence type="ECO:0000313" key="6">
    <source>
        <dbReference type="Proteomes" id="UP001205311"/>
    </source>
</evidence>
<dbReference type="RefSeq" id="WP_253669771.1">
    <property type="nucleotide sequence ID" value="NZ_JAMTCP010000011.1"/>
</dbReference>
<comment type="caution">
    <text evidence="5">The sequence shown here is derived from an EMBL/GenBank/DDBJ whole genome shotgun (WGS) entry which is preliminary data.</text>
</comment>
<feature type="domain" description="HTH merR-type" evidence="4">
    <location>
        <begin position="1"/>
        <end position="68"/>
    </location>
</feature>
<evidence type="ECO:0000313" key="5">
    <source>
        <dbReference type="EMBL" id="MCP2258860.1"/>
    </source>
</evidence>
<dbReference type="GO" id="GO:0003677">
    <property type="term" value="F:DNA binding"/>
    <property type="evidence" value="ECO:0007669"/>
    <property type="project" value="UniProtKB-KW"/>
</dbReference>
<dbReference type="PANTHER" id="PTHR30204:SF94">
    <property type="entry name" value="HEAVY METAL-DEPENDENT TRANSCRIPTIONAL REGULATOR HI_0293-RELATED"/>
    <property type="match status" value="1"/>
</dbReference>
<dbReference type="PANTHER" id="PTHR30204">
    <property type="entry name" value="REDOX-CYCLING DRUG-SENSING TRANSCRIPTIONAL ACTIVATOR SOXR"/>
    <property type="match status" value="1"/>
</dbReference>
<accession>A0ABT1HTX5</accession>
<dbReference type="Gene3D" id="1.10.1660.10">
    <property type="match status" value="1"/>
</dbReference>
<evidence type="ECO:0000256" key="1">
    <source>
        <dbReference type="ARBA" id="ARBA00023015"/>
    </source>
</evidence>